<sequence length="203" mass="22234">MQPCSDSDPQSVSSTIPTLSADQDQSSRLGLAVLIKLRTEDALRIVIYVKDRHTPERVYDRLRELHRTASDSIGNHGESLPCYQVDAAVPPAATVLSQLALLKVSVPKVADAAANMSDEERKNLEQILGEETNEGQHQVVMTKPDTALFATLAAMKDLDTNICTLQKLSRETGRAIRDHDSKYQEKLPHGEENSGSMGSVPTK</sequence>
<organism evidence="2 3">
    <name type="scientific">Apiospora marii</name>
    <dbReference type="NCBI Taxonomy" id="335849"/>
    <lineage>
        <taxon>Eukaryota</taxon>
        <taxon>Fungi</taxon>
        <taxon>Dikarya</taxon>
        <taxon>Ascomycota</taxon>
        <taxon>Pezizomycotina</taxon>
        <taxon>Sordariomycetes</taxon>
        <taxon>Xylariomycetidae</taxon>
        <taxon>Amphisphaeriales</taxon>
        <taxon>Apiosporaceae</taxon>
        <taxon>Apiospora</taxon>
    </lineage>
</organism>
<evidence type="ECO:0000313" key="3">
    <source>
        <dbReference type="Proteomes" id="UP001396898"/>
    </source>
</evidence>
<feature type="compositionally biased region" description="Polar residues" evidence="1">
    <location>
        <begin position="193"/>
        <end position="203"/>
    </location>
</feature>
<feature type="region of interest" description="Disordered" evidence="1">
    <location>
        <begin position="1"/>
        <end position="20"/>
    </location>
</feature>
<name>A0ABR1RA27_9PEZI</name>
<dbReference type="Proteomes" id="UP001396898">
    <property type="component" value="Unassembled WGS sequence"/>
</dbReference>
<reference evidence="2 3" key="1">
    <citation type="submission" date="2023-01" db="EMBL/GenBank/DDBJ databases">
        <title>Analysis of 21 Apiospora genomes using comparative genomics revels a genus with tremendous synthesis potential of carbohydrate active enzymes and secondary metabolites.</title>
        <authorList>
            <person name="Sorensen T."/>
        </authorList>
    </citation>
    <scope>NUCLEOTIDE SEQUENCE [LARGE SCALE GENOMIC DNA]</scope>
    <source>
        <strain evidence="2 3">CBS 20057</strain>
    </source>
</reference>
<evidence type="ECO:0000313" key="2">
    <source>
        <dbReference type="EMBL" id="KAK8006223.1"/>
    </source>
</evidence>
<feature type="compositionally biased region" description="Basic and acidic residues" evidence="1">
    <location>
        <begin position="175"/>
        <end position="192"/>
    </location>
</feature>
<protein>
    <recommendedName>
        <fullName evidence="4">EKC/KEOPS complex subunit CGI121</fullName>
    </recommendedName>
</protein>
<keyword evidence="3" id="KW-1185">Reference proteome</keyword>
<dbReference type="EMBL" id="JAQQWI010000017">
    <property type="protein sequence ID" value="KAK8006223.1"/>
    <property type="molecule type" value="Genomic_DNA"/>
</dbReference>
<feature type="region of interest" description="Disordered" evidence="1">
    <location>
        <begin position="175"/>
        <end position="203"/>
    </location>
</feature>
<proteinExistence type="predicted"/>
<evidence type="ECO:0008006" key="4">
    <source>
        <dbReference type="Google" id="ProtNLM"/>
    </source>
</evidence>
<comment type="caution">
    <text evidence="2">The sequence shown here is derived from an EMBL/GenBank/DDBJ whole genome shotgun (WGS) entry which is preliminary data.</text>
</comment>
<gene>
    <name evidence="2" type="ORF">PG991_012520</name>
</gene>
<evidence type="ECO:0000256" key="1">
    <source>
        <dbReference type="SAM" id="MobiDB-lite"/>
    </source>
</evidence>
<accession>A0ABR1RA27</accession>